<dbReference type="PROSITE" id="PS50082">
    <property type="entry name" value="WD_REPEATS_2"/>
    <property type="match status" value="2"/>
</dbReference>
<evidence type="ECO:0000256" key="4">
    <source>
        <dbReference type="ARBA" id="ARBA00012551"/>
    </source>
</evidence>
<dbReference type="CDD" id="cd18044">
    <property type="entry name" value="DEXXQc_SMUBP2"/>
    <property type="match status" value="1"/>
</dbReference>
<dbReference type="InterPro" id="IPR001680">
    <property type="entry name" value="WD40_rpt"/>
</dbReference>
<dbReference type="GO" id="GO:0008270">
    <property type="term" value="F:zinc ion binding"/>
    <property type="evidence" value="ECO:0007669"/>
    <property type="project" value="UniProtKB-KW"/>
</dbReference>
<evidence type="ECO:0000256" key="8">
    <source>
        <dbReference type="ARBA" id="ARBA00022771"/>
    </source>
</evidence>
<comment type="caution">
    <text evidence="19">The sequence shown here is derived from an EMBL/GenBank/DDBJ whole genome shotgun (WGS) entry which is preliminary data.</text>
</comment>
<evidence type="ECO:0000313" key="19">
    <source>
        <dbReference type="EMBL" id="KAF4654915.1"/>
    </source>
</evidence>
<dbReference type="InterPro" id="IPR000058">
    <property type="entry name" value="Znf_AN1"/>
</dbReference>
<accession>A0A7J6L6S4</accession>
<dbReference type="Pfam" id="PF13086">
    <property type="entry name" value="AAA_11"/>
    <property type="match status" value="1"/>
</dbReference>
<proteinExistence type="inferred from homology"/>
<evidence type="ECO:0000256" key="9">
    <source>
        <dbReference type="ARBA" id="ARBA00022801"/>
    </source>
</evidence>
<dbReference type="GO" id="GO:0005524">
    <property type="term" value="F:ATP binding"/>
    <property type="evidence" value="ECO:0007669"/>
    <property type="project" value="UniProtKB-KW"/>
</dbReference>
<dbReference type="InterPro" id="IPR048761">
    <property type="entry name" value="SMUBP-2_HCS1_1B"/>
</dbReference>
<evidence type="ECO:0000256" key="17">
    <source>
        <dbReference type="SAM" id="MobiDB-lite"/>
    </source>
</evidence>
<dbReference type="GO" id="GO:0005634">
    <property type="term" value="C:nucleus"/>
    <property type="evidence" value="ECO:0007669"/>
    <property type="project" value="UniProtKB-SubCell"/>
</dbReference>
<dbReference type="Gene3D" id="2.130.10.10">
    <property type="entry name" value="YVTN repeat-like/Quinoprotein amine dehydrogenase"/>
    <property type="match status" value="1"/>
</dbReference>
<dbReference type="GO" id="GO:0003723">
    <property type="term" value="F:RNA binding"/>
    <property type="evidence" value="ECO:0007669"/>
    <property type="project" value="InterPro"/>
</dbReference>
<dbReference type="Proteomes" id="UP000572268">
    <property type="component" value="Unassembled WGS sequence"/>
</dbReference>
<evidence type="ECO:0000256" key="2">
    <source>
        <dbReference type="ARBA" id="ARBA00004496"/>
    </source>
</evidence>
<evidence type="ECO:0000256" key="13">
    <source>
        <dbReference type="ARBA" id="ARBA00023242"/>
    </source>
</evidence>
<organism evidence="19 20">
    <name type="scientific">Perkinsus olseni</name>
    <name type="common">Perkinsus atlanticus</name>
    <dbReference type="NCBI Taxonomy" id="32597"/>
    <lineage>
        <taxon>Eukaryota</taxon>
        <taxon>Sar</taxon>
        <taxon>Alveolata</taxon>
        <taxon>Perkinsozoa</taxon>
        <taxon>Perkinsea</taxon>
        <taxon>Perkinsida</taxon>
        <taxon>Perkinsidae</taxon>
        <taxon>Perkinsus</taxon>
    </lineage>
</organism>
<dbReference type="InterPro" id="IPR004483">
    <property type="entry name" value="SMUBP-2/Hcs1-like"/>
</dbReference>
<dbReference type="InterPro" id="IPR014001">
    <property type="entry name" value="Helicase_ATP-bd"/>
</dbReference>
<dbReference type="InterPro" id="IPR036291">
    <property type="entry name" value="NAD(P)-bd_dom_sf"/>
</dbReference>
<dbReference type="EC" id="3.6.4.12" evidence="4"/>
<dbReference type="SUPFAM" id="SSF52540">
    <property type="entry name" value="P-loop containing nucleoside triphosphate hydrolases"/>
    <property type="match status" value="1"/>
</dbReference>
<gene>
    <name evidence="19" type="ORF">FOL46_008476</name>
</gene>
<dbReference type="SUPFAM" id="SSF118310">
    <property type="entry name" value="AN1-like Zinc finger"/>
    <property type="match status" value="1"/>
</dbReference>
<evidence type="ECO:0000256" key="7">
    <source>
        <dbReference type="ARBA" id="ARBA00022741"/>
    </source>
</evidence>
<keyword evidence="8 16" id="KW-0863">Zinc-finger</keyword>
<dbReference type="PRINTS" id="PR00081">
    <property type="entry name" value="GDHRDH"/>
</dbReference>
<evidence type="ECO:0000256" key="14">
    <source>
        <dbReference type="ARBA" id="ARBA00048432"/>
    </source>
</evidence>
<keyword evidence="15" id="KW-0853">WD repeat</keyword>
<dbReference type="InterPro" id="IPR035896">
    <property type="entry name" value="AN1-like_Znf"/>
</dbReference>
<dbReference type="Pfam" id="PF21138">
    <property type="entry name" value="SMUBP-2_HCS1_1B"/>
    <property type="match status" value="1"/>
</dbReference>
<feature type="domain" description="AN1-type" evidence="18">
    <location>
        <begin position="853"/>
        <end position="902"/>
    </location>
</feature>
<dbReference type="SMART" id="SM00487">
    <property type="entry name" value="DEXDc"/>
    <property type="match status" value="1"/>
</dbReference>
<dbReference type="PANTHER" id="PTHR43788">
    <property type="entry name" value="DNA2/NAM7 HELICASE FAMILY MEMBER"/>
    <property type="match status" value="1"/>
</dbReference>
<dbReference type="SUPFAM" id="SSF51735">
    <property type="entry name" value="NAD(P)-binding Rossmann-fold domains"/>
    <property type="match status" value="1"/>
</dbReference>
<evidence type="ECO:0000256" key="6">
    <source>
        <dbReference type="ARBA" id="ARBA00022723"/>
    </source>
</evidence>
<dbReference type="InterPro" id="IPR041679">
    <property type="entry name" value="DNA2/NAM7-like_C"/>
</dbReference>
<evidence type="ECO:0000256" key="15">
    <source>
        <dbReference type="PROSITE-ProRule" id="PRU00221"/>
    </source>
</evidence>
<dbReference type="PROSITE" id="PS51039">
    <property type="entry name" value="ZF_AN1"/>
    <property type="match status" value="1"/>
</dbReference>
<dbReference type="InterPro" id="IPR027417">
    <property type="entry name" value="P-loop_NTPase"/>
</dbReference>
<dbReference type="CDD" id="cd18808">
    <property type="entry name" value="SF1_C_Upf1"/>
    <property type="match status" value="1"/>
</dbReference>
<feature type="compositionally biased region" description="Basic residues" evidence="17">
    <location>
        <begin position="826"/>
        <end position="843"/>
    </location>
</feature>
<keyword evidence="13" id="KW-0539">Nucleus</keyword>
<dbReference type="Pfam" id="PF13087">
    <property type="entry name" value="AAA_12"/>
    <property type="match status" value="1"/>
</dbReference>
<keyword evidence="7" id="KW-0547">Nucleotide-binding</keyword>
<dbReference type="SUPFAM" id="SSF50978">
    <property type="entry name" value="WD40 repeat-like"/>
    <property type="match status" value="1"/>
</dbReference>
<dbReference type="PROSITE" id="PS50294">
    <property type="entry name" value="WD_REPEATS_REGION"/>
    <property type="match status" value="1"/>
</dbReference>
<evidence type="ECO:0000259" key="18">
    <source>
        <dbReference type="PROSITE" id="PS51039"/>
    </source>
</evidence>
<dbReference type="GO" id="GO:0016787">
    <property type="term" value="F:hydrolase activity"/>
    <property type="evidence" value="ECO:0007669"/>
    <property type="project" value="UniProtKB-KW"/>
</dbReference>
<dbReference type="Gene3D" id="2.40.30.270">
    <property type="match status" value="1"/>
</dbReference>
<dbReference type="GO" id="GO:0043139">
    <property type="term" value="F:5'-3' DNA helicase activity"/>
    <property type="evidence" value="ECO:0007669"/>
    <property type="project" value="TreeGrafter"/>
</dbReference>
<evidence type="ECO:0000256" key="5">
    <source>
        <dbReference type="ARBA" id="ARBA00022490"/>
    </source>
</evidence>
<dbReference type="NCBIfam" id="TIGR00376">
    <property type="entry name" value="IGHMBP2 family helicase"/>
    <property type="match status" value="1"/>
</dbReference>
<dbReference type="Pfam" id="PF00106">
    <property type="entry name" value="adh_short"/>
    <property type="match status" value="1"/>
</dbReference>
<dbReference type="Gene3D" id="3.40.50.720">
    <property type="entry name" value="NAD(P)-binding Rossmann-like Domain"/>
    <property type="match status" value="1"/>
</dbReference>
<evidence type="ECO:0000313" key="20">
    <source>
        <dbReference type="Proteomes" id="UP000572268"/>
    </source>
</evidence>
<comment type="catalytic activity">
    <reaction evidence="14">
        <text>ATP + H2O = ADP + phosphate + H(+)</text>
        <dbReference type="Rhea" id="RHEA:13065"/>
        <dbReference type="ChEBI" id="CHEBI:15377"/>
        <dbReference type="ChEBI" id="CHEBI:15378"/>
        <dbReference type="ChEBI" id="CHEBI:30616"/>
        <dbReference type="ChEBI" id="CHEBI:43474"/>
        <dbReference type="ChEBI" id="CHEBI:456216"/>
        <dbReference type="EC" id="3.6.4.12"/>
    </reaction>
    <physiologicalReaction direction="left-to-right" evidence="14">
        <dbReference type="Rhea" id="RHEA:13066"/>
    </physiologicalReaction>
</comment>
<keyword evidence="6" id="KW-0479">Metal-binding</keyword>
<dbReference type="SMART" id="SM00320">
    <property type="entry name" value="WD40"/>
    <property type="match status" value="5"/>
</dbReference>
<reference evidence="19 20" key="1">
    <citation type="submission" date="2020-04" db="EMBL/GenBank/DDBJ databases">
        <title>Perkinsus olseni comparative genomics.</title>
        <authorList>
            <person name="Bogema D.R."/>
        </authorList>
    </citation>
    <scope>NUCLEOTIDE SEQUENCE [LARGE SCALE GENOMIC DNA]</scope>
    <source>
        <strain evidence="19">ATCC PRA-31</strain>
    </source>
</reference>
<protein>
    <recommendedName>
        <fullName evidence="4">DNA helicase</fullName>
        <ecNumber evidence="4">3.6.4.12</ecNumber>
    </recommendedName>
</protein>
<evidence type="ECO:0000256" key="11">
    <source>
        <dbReference type="ARBA" id="ARBA00022833"/>
    </source>
</evidence>
<keyword evidence="12" id="KW-0067">ATP-binding</keyword>
<sequence>MAANTAVRPMSVESFVELQRNLLTLERDEEVSQTTEVLRSYANAELQDRGVVILKLILDSVSTGPYGRALLTFVKPCGRGGQRTPLPPNRFSSGDIVGVFGVSVHQGFAGDPEVSGVVHSVGQCSVVVVADDPELDADRLRVGGGAPTYSLALMGSDVTYRRLTSVLDKLEKTTSNPIVSCCFGESPIPSLHPRVQEDLPLAFGDSLNEVQRRAVRICLDASPLALVHGPPGTGKTTVLVSYILEAIQAHQRLLVCAPSNVAVDNLLERVTSVGGVSNVVRIGHPARVGEGLERYTLDAKLAQNEQQQLVGDIRKEIDSCLKKGRKAKDRSSRRAMQGEVRELRKELRSRERRAVSEVIHQSSVVFATCAAAGGRTLARAMNDGHGESPSRLFDVVVIDEAAQAIEAACWIPLLLGRKAVLAGDHKQLAATVLSEEAAKKGLQETLFGRLMARMEEATNEEGREMPCVMLSTQYRMNEVIMGWSNSQFYGGHLVAAESVKSRTLQQLTQQQGIPTSRIEQLGAWVDQDMLCRPFIWIDTAGVDWMHEDDVGEEESRSNSAEVAIVAKYISVLRAAGIGRDRTAVISPYNRQVRLIREALKDSLGETDASFVSTVDSYQGQEQEVVVLSLVRSNDAGEVGFLKDYRRLNVAVTRAKRQLVIVGDSETIGVDEILATLYSYAADSGFVIPALSVVEDVSELSEYLSVVPPPRTSHATGGNGEKHQKARDASDRHSVKKAEALISEDTKATSTVEIGEKPIARVDLTIEEVDATLDSLAPGETHCFDNLLSAASRRLVHERAETKGFKHGSNEAQLKGSEEKRPATPVHSHKQVKSGARPKSKKQPKGSSSSTKSDKPPNICAYGDCSSVVSTYGLPCKYCEQRFCFSHILAEVHGCGDKAAKAARAAYKRDMTSHTRGRGLINPSIAGSEAKRKVVANRLADKIREARDKRRAKPKQKKYCMSTSQDRSIRLWNPSSAACEPIKTYTGPHNRDVNDCCMTDDNAKFVSAGADKYVFLWDVATAKIIRRFARHRGPVNCCDFAGQEQSVLLTGSNDKTVMLWDWRAFTNNKPLQTLTEAYDSVQAIKVINEYEILTGSVDGCLRRYDIRYGRLTVDEFDGQSISCIASSSDSRYLLLGMLDSGIRLIETQTGRVVKNYKGKHVNRSYKVYCTFDGCENLVLTGSEAGSMAWYDVADDDSTGFASAPANSGAVLCVRAYESQVLATTQSGEILVYRSDSQESGGLFSYHQPIMDANLADALKFEGTNFLLVMIGAVVRQVLDAILLALLPLGYIISRVWARMRQRTEPPGVVLVTGAGGEGLGAMLALQYAGPSTRKLILTDIHRASLEPVAEACRAKGTAEVVLVEADVCDEAAMAKIADDHPDVDLVIANAGVAAHTVSGATAAQPTPPVTESSAKLLSINVLGVMNTILPFVDPMRRRGSGHLVIMSSMGSYLPTAASPEYHASKACVRVYGESLRVLLRGTGVNVTVICPGFILVVCIDAYRSEGTVARNEQISDPPFILKTVYMDPPDCINASFHDPLPTVNCYFVRANATLVNPGLLWQSPLNLSTWHWPANFELFVVSSRRTREVIDVGAFGQGRTPLTIDLTHSALQFKIIPGITIDILYDVPFFWKLGGGRKVHYGFELNFPVYLRAAVTVPGFGRVVLPRTGANATAFTTFKSNLRHYLISNVVTKWGTTNLSAEVGISVAMLAVSIYHWHYISYLTFVISGSKDGFSFTYSNRLPLFDKRL</sequence>
<evidence type="ECO:0000256" key="12">
    <source>
        <dbReference type="ARBA" id="ARBA00022840"/>
    </source>
</evidence>
<dbReference type="InterPro" id="IPR036322">
    <property type="entry name" value="WD40_repeat_dom_sf"/>
</dbReference>
<dbReference type="InterPro" id="IPR041677">
    <property type="entry name" value="DNA2/NAM7_AAA_11"/>
</dbReference>
<dbReference type="InterPro" id="IPR015943">
    <property type="entry name" value="WD40/YVTN_repeat-like_dom_sf"/>
</dbReference>
<feature type="repeat" description="WD" evidence="15">
    <location>
        <begin position="985"/>
        <end position="1026"/>
    </location>
</feature>
<dbReference type="Gene3D" id="4.10.1110.10">
    <property type="entry name" value="AN1-like Zinc finger"/>
    <property type="match status" value="1"/>
</dbReference>
<evidence type="ECO:0000256" key="16">
    <source>
        <dbReference type="PROSITE-ProRule" id="PRU00449"/>
    </source>
</evidence>
<evidence type="ECO:0000256" key="1">
    <source>
        <dbReference type="ARBA" id="ARBA00004123"/>
    </source>
</evidence>
<keyword evidence="11" id="KW-0862">Zinc</keyword>
<keyword evidence="5" id="KW-0963">Cytoplasm</keyword>
<evidence type="ECO:0000256" key="10">
    <source>
        <dbReference type="ARBA" id="ARBA00022806"/>
    </source>
</evidence>
<name>A0A7J6L6S4_PEROL</name>
<keyword evidence="10" id="KW-0347">Helicase</keyword>
<dbReference type="EMBL" id="JABANN010000681">
    <property type="protein sequence ID" value="KAF4654915.1"/>
    <property type="molecule type" value="Genomic_DNA"/>
</dbReference>
<feature type="compositionally biased region" description="Basic and acidic residues" evidence="17">
    <location>
        <begin position="719"/>
        <end position="735"/>
    </location>
</feature>
<dbReference type="InterPro" id="IPR050534">
    <property type="entry name" value="Coronavir_polyprotein_1ab"/>
</dbReference>
<dbReference type="InterPro" id="IPR047187">
    <property type="entry name" value="SF1_C_Upf1"/>
</dbReference>
<dbReference type="SMART" id="SM00154">
    <property type="entry name" value="ZnF_AN1"/>
    <property type="match status" value="1"/>
</dbReference>
<evidence type="ECO:0000256" key="3">
    <source>
        <dbReference type="ARBA" id="ARBA00007913"/>
    </source>
</evidence>
<dbReference type="Gene3D" id="3.40.50.300">
    <property type="entry name" value="P-loop containing nucleotide triphosphate hydrolases"/>
    <property type="match status" value="2"/>
</dbReference>
<dbReference type="Pfam" id="PF00400">
    <property type="entry name" value="WD40"/>
    <property type="match status" value="2"/>
</dbReference>
<comment type="similarity">
    <text evidence="3">Belongs to the DNA2/NAM7 helicase family.</text>
</comment>
<dbReference type="InterPro" id="IPR002347">
    <property type="entry name" value="SDR_fam"/>
</dbReference>
<dbReference type="PANTHER" id="PTHR43788:SF8">
    <property type="entry name" value="DNA-BINDING PROTEIN SMUBP-2"/>
    <property type="match status" value="1"/>
</dbReference>
<feature type="region of interest" description="Disordered" evidence="17">
    <location>
        <begin position="707"/>
        <end position="735"/>
    </location>
</feature>
<keyword evidence="9" id="KW-0378">Hydrolase</keyword>
<dbReference type="GO" id="GO:0003677">
    <property type="term" value="F:DNA binding"/>
    <property type="evidence" value="ECO:0007669"/>
    <property type="project" value="InterPro"/>
</dbReference>
<dbReference type="GO" id="GO:0005737">
    <property type="term" value="C:cytoplasm"/>
    <property type="evidence" value="ECO:0007669"/>
    <property type="project" value="UniProtKB-SubCell"/>
</dbReference>
<dbReference type="Pfam" id="PF01428">
    <property type="entry name" value="zf-AN1"/>
    <property type="match status" value="1"/>
</dbReference>
<feature type="region of interest" description="Disordered" evidence="17">
    <location>
        <begin position="799"/>
        <end position="854"/>
    </location>
</feature>
<comment type="subcellular location">
    <subcellularLocation>
        <location evidence="2">Cytoplasm</location>
    </subcellularLocation>
    <subcellularLocation>
        <location evidence="1">Nucleus</location>
    </subcellularLocation>
</comment>
<feature type="repeat" description="WD" evidence="15">
    <location>
        <begin position="1027"/>
        <end position="1060"/>
    </location>
</feature>